<name>A0AAN9Z8C4_9ORTH</name>
<feature type="domain" description="Ionotropic glutamate receptor C-terminal" evidence="10">
    <location>
        <begin position="5"/>
        <end position="228"/>
    </location>
</feature>
<gene>
    <name evidence="11" type="ORF">R5R35_010410</name>
</gene>
<protein>
    <recommendedName>
        <fullName evidence="10">Ionotropic glutamate receptor C-terminal domain-containing protein</fullName>
    </recommendedName>
</protein>
<dbReference type="GO" id="GO:0005886">
    <property type="term" value="C:plasma membrane"/>
    <property type="evidence" value="ECO:0007669"/>
    <property type="project" value="UniProtKB-SubCell"/>
</dbReference>
<evidence type="ECO:0000259" key="10">
    <source>
        <dbReference type="Pfam" id="PF00060"/>
    </source>
</evidence>
<keyword evidence="4 9" id="KW-0812">Transmembrane</keyword>
<keyword evidence="5 9" id="KW-1133">Transmembrane helix</keyword>
<evidence type="ECO:0000256" key="9">
    <source>
        <dbReference type="SAM" id="Phobius"/>
    </source>
</evidence>
<evidence type="ECO:0000256" key="4">
    <source>
        <dbReference type="ARBA" id="ARBA00022692"/>
    </source>
</evidence>
<dbReference type="GO" id="GO:0015276">
    <property type="term" value="F:ligand-gated monoatomic ion channel activity"/>
    <property type="evidence" value="ECO:0007669"/>
    <property type="project" value="InterPro"/>
</dbReference>
<evidence type="ECO:0000256" key="8">
    <source>
        <dbReference type="ARBA" id="ARBA00023180"/>
    </source>
</evidence>
<evidence type="ECO:0000256" key="1">
    <source>
        <dbReference type="ARBA" id="ARBA00004651"/>
    </source>
</evidence>
<dbReference type="PANTHER" id="PTHR42643:SF24">
    <property type="entry name" value="IONOTROPIC RECEPTOR 60A"/>
    <property type="match status" value="1"/>
</dbReference>
<dbReference type="Proteomes" id="UP001378592">
    <property type="component" value="Unassembled WGS sequence"/>
</dbReference>
<organism evidence="11 12">
    <name type="scientific">Gryllus longicercus</name>
    <dbReference type="NCBI Taxonomy" id="2509291"/>
    <lineage>
        <taxon>Eukaryota</taxon>
        <taxon>Metazoa</taxon>
        <taxon>Ecdysozoa</taxon>
        <taxon>Arthropoda</taxon>
        <taxon>Hexapoda</taxon>
        <taxon>Insecta</taxon>
        <taxon>Pterygota</taxon>
        <taxon>Neoptera</taxon>
        <taxon>Polyneoptera</taxon>
        <taxon>Orthoptera</taxon>
        <taxon>Ensifera</taxon>
        <taxon>Gryllidea</taxon>
        <taxon>Grylloidea</taxon>
        <taxon>Gryllidae</taxon>
        <taxon>Gryllinae</taxon>
        <taxon>Gryllus</taxon>
    </lineage>
</organism>
<dbReference type="InterPro" id="IPR001320">
    <property type="entry name" value="Iontro_rcpt_C"/>
</dbReference>
<evidence type="ECO:0000256" key="3">
    <source>
        <dbReference type="ARBA" id="ARBA00022475"/>
    </source>
</evidence>
<evidence type="ECO:0000256" key="2">
    <source>
        <dbReference type="ARBA" id="ARBA00008685"/>
    </source>
</evidence>
<sequence>MLLQTSSPSGDPRRPAERHLLAWWSLFTMQAVTAYCSSLVAHLTAPHFPPPFETIQQLVRAGVYWGFYIPLPLESVLDFDRPGQEEFAARMVLVRDAEDVTRRLRRGDYAVPSMSFGRYVFVEEQLLLPEDMRRLRMISECAKYDLLSLYLRPHSPLTPWINRVIERLVEGGVLEHWQTHLILRGRVSAVLAGSAGDAAAAAEAATVAPQPLRLPNLAPAFMLLAAGCALAALCCAAELARNCHRRRRQPRAAAAAQLRAVGRWLRARRLCSA</sequence>
<evidence type="ECO:0000313" key="12">
    <source>
        <dbReference type="Proteomes" id="UP001378592"/>
    </source>
</evidence>
<accession>A0AAN9Z8C4</accession>
<evidence type="ECO:0000256" key="5">
    <source>
        <dbReference type="ARBA" id="ARBA00022989"/>
    </source>
</evidence>
<keyword evidence="12" id="KW-1185">Reference proteome</keyword>
<evidence type="ECO:0000256" key="7">
    <source>
        <dbReference type="ARBA" id="ARBA00023170"/>
    </source>
</evidence>
<dbReference type="PANTHER" id="PTHR42643">
    <property type="entry name" value="IONOTROPIC RECEPTOR 20A-RELATED"/>
    <property type="match status" value="1"/>
</dbReference>
<dbReference type="Pfam" id="PF00060">
    <property type="entry name" value="Lig_chan"/>
    <property type="match status" value="1"/>
</dbReference>
<dbReference type="Gene3D" id="1.10.287.70">
    <property type="match status" value="1"/>
</dbReference>
<proteinExistence type="inferred from homology"/>
<dbReference type="GO" id="GO:0050906">
    <property type="term" value="P:detection of stimulus involved in sensory perception"/>
    <property type="evidence" value="ECO:0007669"/>
    <property type="project" value="UniProtKB-ARBA"/>
</dbReference>
<keyword evidence="7" id="KW-0675">Receptor</keyword>
<dbReference type="EMBL" id="JAZDUA010000143">
    <property type="protein sequence ID" value="KAK7866562.1"/>
    <property type="molecule type" value="Genomic_DNA"/>
</dbReference>
<comment type="caution">
    <text evidence="11">The sequence shown here is derived from an EMBL/GenBank/DDBJ whole genome shotgun (WGS) entry which is preliminary data.</text>
</comment>
<keyword evidence="8" id="KW-0325">Glycoprotein</keyword>
<comment type="subcellular location">
    <subcellularLocation>
        <location evidence="1">Cell membrane</location>
        <topology evidence="1">Multi-pass membrane protein</topology>
    </subcellularLocation>
</comment>
<reference evidence="11 12" key="1">
    <citation type="submission" date="2024-03" db="EMBL/GenBank/DDBJ databases">
        <title>The genome assembly and annotation of the cricket Gryllus longicercus Weissman &amp; Gray.</title>
        <authorList>
            <person name="Szrajer S."/>
            <person name="Gray D."/>
            <person name="Ylla G."/>
        </authorList>
    </citation>
    <scope>NUCLEOTIDE SEQUENCE [LARGE SCALE GENOMIC DNA]</scope>
    <source>
        <strain evidence="11">DAG 2021-001</strain>
        <tissue evidence="11">Whole body minus gut</tissue>
    </source>
</reference>
<dbReference type="InterPro" id="IPR052192">
    <property type="entry name" value="Insect_Ionotropic_Sensory_Rcpt"/>
</dbReference>
<keyword evidence="3" id="KW-1003">Cell membrane</keyword>
<evidence type="ECO:0000256" key="6">
    <source>
        <dbReference type="ARBA" id="ARBA00023136"/>
    </source>
</evidence>
<evidence type="ECO:0000313" key="11">
    <source>
        <dbReference type="EMBL" id="KAK7866562.1"/>
    </source>
</evidence>
<dbReference type="AlphaFoldDB" id="A0AAN9Z8C4"/>
<keyword evidence="6 9" id="KW-0472">Membrane</keyword>
<feature type="transmembrane region" description="Helical" evidence="9">
    <location>
        <begin position="220"/>
        <end position="240"/>
    </location>
</feature>
<comment type="similarity">
    <text evidence="2">Belongs to the glutamate-gated ion channel (TC 1.A.10.1) family.</text>
</comment>
<dbReference type="SUPFAM" id="SSF53850">
    <property type="entry name" value="Periplasmic binding protein-like II"/>
    <property type="match status" value="1"/>
</dbReference>